<dbReference type="RefSeq" id="WP_344453376.1">
    <property type="nucleotide sequence ID" value="NZ_BAAATZ010000021.1"/>
</dbReference>
<gene>
    <name evidence="1" type="ORF">GCM10010439_50400</name>
</gene>
<proteinExistence type="predicted"/>
<reference evidence="1 2" key="1">
    <citation type="journal article" date="2019" name="Int. J. Syst. Evol. Microbiol.">
        <title>The Global Catalogue of Microorganisms (GCM) 10K type strain sequencing project: providing services to taxonomists for standard genome sequencing and annotation.</title>
        <authorList>
            <consortium name="The Broad Institute Genomics Platform"/>
            <consortium name="The Broad Institute Genome Sequencing Center for Infectious Disease"/>
            <person name="Wu L."/>
            <person name="Ma J."/>
        </authorList>
    </citation>
    <scope>NUCLEOTIDE SEQUENCE [LARGE SCALE GENOMIC DNA]</scope>
    <source>
        <strain evidence="1 2">JCM 8201</strain>
    </source>
</reference>
<dbReference type="InterPro" id="IPR010982">
    <property type="entry name" value="Lambda_DNA-bd_dom_sf"/>
</dbReference>
<evidence type="ECO:0000313" key="2">
    <source>
        <dbReference type="Proteomes" id="UP001501842"/>
    </source>
</evidence>
<protein>
    <recommendedName>
        <fullName evidence="3">HTH cro/C1-type domain-containing protein</fullName>
    </recommendedName>
</protein>
<dbReference type="SUPFAM" id="SSF48452">
    <property type="entry name" value="TPR-like"/>
    <property type="match status" value="1"/>
</dbReference>
<keyword evidence="2" id="KW-1185">Reference proteome</keyword>
<dbReference type="InterPro" id="IPR011990">
    <property type="entry name" value="TPR-like_helical_dom_sf"/>
</dbReference>
<name>A0ABN3UGU8_9ACTN</name>
<dbReference type="EMBL" id="BAAATZ010000021">
    <property type="protein sequence ID" value="GAA2732500.1"/>
    <property type="molecule type" value="Genomic_DNA"/>
</dbReference>
<dbReference type="SUPFAM" id="SSF47413">
    <property type="entry name" value="lambda repressor-like DNA-binding domains"/>
    <property type="match status" value="1"/>
</dbReference>
<dbReference type="Gene3D" id="1.25.40.10">
    <property type="entry name" value="Tetratricopeptide repeat domain"/>
    <property type="match status" value="1"/>
</dbReference>
<evidence type="ECO:0000313" key="1">
    <source>
        <dbReference type="EMBL" id="GAA2732500.1"/>
    </source>
</evidence>
<organism evidence="1 2">
    <name type="scientific">Actinocorallia aurantiaca</name>
    <dbReference type="NCBI Taxonomy" id="46204"/>
    <lineage>
        <taxon>Bacteria</taxon>
        <taxon>Bacillati</taxon>
        <taxon>Actinomycetota</taxon>
        <taxon>Actinomycetes</taxon>
        <taxon>Streptosporangiales</taxon>
        <taxon>Thermomonosporaceae</taxon>
        <taxon>Actinocorallia</taxon>
    </lineage>
</organism>
<evidence type="ECO:0008006" key="3">
    <source>
        <dbReference type="Google" id="ProtNLM"/>
    </source>
</evidence>
<comment type="caution">
    <text evidence="1">The sequence shown here is derived from an EMBL/GenBank/DDBJ whole genome shotgun (WGS) entry which is preliminary data.</text>
</comment>
<dbReference type="Gene3D" id="1.10.260.40">
    <property type="entry name" value="lambda repressor-like DNA-binding domains"/>
    <property type="match status" value="1"/>
</dbReference>
<accession>A0ABN3UGU8</accession>
<dbReference type="Proteomes" id="UP001501842">
    <property type="component" value="Unassembled WGS sequence"/>
</dbReference>
<sequence length="374" mass="40880">MEFRELPEATKAIMKERGWTQAQLGDAWGRTQAWVSTVAGGKQDIGFNRLSRLLGRVGYEVVIRRKIDEAEVKRRAFLAGAASVTLVPSAEGNPYRDPDYVGAIAERVNKSLYGSGGLTAFQDADRHLRRVRNAVTGSKDVRLLGAASELARKVSLVQYDACRLPQAQEAGKLAASFARAGQDRDRQVSALNELAMFSCYRGDGRHGEWYARQALTVPGISPASEARASMGLGRALGLLGEKRHSSMSLDRARTIGTDLPDFERVNLTGNVGVALYEQGEWKAAQDTLHEAVEFLLPASPWLGANLLARQVQAALRSSEPLLAAELMGTLSRIAPLVSSARLDGYLTEIAALSTPWRDVREVKDMRQQLHTLLV</sequence>